<evidence type="ECO:0000313" key="3">
    <source>
        <dbReference type="EMBL" id="MBB6050008.1"/>
    </source>
</evidence>
<organism evidence="3 4">
    <name type="scientific">Armatimonas rosea</name>
    <dbReference type="NCBI Taxonomy" id="685828"/>
    <lineage>
        <taxon>Bacteria</taxon>
        <taxon>Bacillati</taxon>
        <taxon>Armatimonadota</taxon>
        <taxon>Armatimonadia</taxon>
        <taxon>Armatimonadales</taxon>
        <taxon>Armatimonadaceae</taxon>
        <taxon>Armatimonas</taxon>
    </lineage>
</organism>
<feature type="transmembrane region" description="Helical" evidence="2">
    <location>
        <begin position="132"/>
        <end position="153"/>
    </location>
</feature>
<feature type="transmembrane region" description="Helical" evidence="2">
    <location>
        <begin position="406"/>
        <end position="427"/>
    </location>
</feature>
<feature type="transmembrane region" description="Helical" evidence="2">
    <location>
        <begin position="234"/>
        <end position="254"/>
    </location>
</feature>
<dbReference type="RefSeq" id="WP_184194143.1">
    <property type="nucleotide sequence ID" value="NZ_JACHGW010000002.1"/>
</dbReference>
<feature type="transmembrane region" description="Helical" evidence="2">
    <location>
        <begin position="306"/>
        <end position="322"/>
    </location>
</feature>
<evidence type="ECO:0000256" key="1">
    <source>
        <dbReference type="SAM" id="MobiDB-lite"/>
    </source>
</evidence>
<reference evidence="3 4" key="1">
    <citation type="submission" date="2020-08" db="EMBL/GenBank/DDBJ databases">
        <title>Genomic Encyclopedia of Type Strains, Phase IV (KMG-IV): sequencing the most valuable type-strain genomes for metagenomic binning, comparative biology and taxonomic classification.</title>
        <authorList>
            <person name="Goeker M."/>
        </authorList>
    </citation>
    <scope>NUCLEOTIDE SEQUENCE [LARGE SCALE GENOMIC DNA]</scope>
    <source>
        <strain evidence="3 4">DSM 23562</strain>
    </source>
</reference>
<feature type="transmembrane region" description="Helical" evidence="2">
    <location>
        <begin position="202"/>
        <end position="227"/>
    </location>
</feature>
<evidence type="ECO:0000313" key="4">
    <source>
        <dbReference type="Proteomes" id="UP000520814"/>
    </source>
</evidence>
<gene>
    <name evidence="3" type="ORF">HNQ39_001799</name>
</gene>
<dbReference type="AlphaFoldDB" id="A0A7W9SQ82"/>
<keyword evidence="4" id="KW-1185">Reference proteome</keyword>
<evidence type="ECO:0000256" key="2">
    <source>
        <dbReference type="SAM" id="Phobius"/>
    </source>
</evidence>
<evidence type="ECO:0008006" key="5">
    <source>
        <dbReference type="Google" id="ProtNLM"/>
    </source>
</evidence>
<feature type="transmembrane region" description="Helical" evidence="2">
    <location>
        <begin position="274"/>
        <end position="294"/>
    </location>
</feature>
<dbReference type="EMBL" id="JACHGW010000002">
    <property type="protein sequence ID" value="MBB6050008.1"/>
    <property type="molecule type" value="Genomic_DNA"/>
</dbReference>
<protein>
    <recommendedName>
        <fullName evidence="5">Alpha-1,2-mannosyltransferase</fullName>
    </recommendedName>
</protein>
<feature type="region of interest" description="Disordered" evidence="1">
    <location>
        <begin position="161"/>
        <end position="182"/>
    </location>
</feature>
<sequence>MTKKSELFFALVLFALVAGLSLVFQKPLTYHDGQGWDGVAYYQLAQQVAQHEPLRAIGPFAFRLGTPVLVGVLFPGKLLLGFKLVNLIGCLLSTVLLTFWLRRFVASSWLRLALVVGSLTQWHAPLRFTAHYAAYTDPWLFVFLLGGLLALPWGTGTPPAYPTSGAPATPSPSGSAFRGRRGGAEGRGGGVYGGVYGGVQSWWFVGLCFVGGLFRESVVVVPLALLLASRGRAWLPLLAGGLGIVATHLLAHQSDSYSFARTVGQWAYNKPLPVYLHGLFIAFGPALVLPIFFWRTAGAWLKGQPVLAWTLGIFLVLGWVGGSDTERIVYWAMPVVYALIGVILEKHALPRGFLIALVALQLLSHRIFWLLPDFPSTGSSPLPLFTPPTSTCQYPDLWSYQAERRIQLVALVEYLLVALGLWLWLAWEQRRNASRKPTS</sequence>
<feature type="compositionally biased region" description="Low complexity" evidence="1">
    <location>
        <begin position="161"/>
        <end position="176"/>
    </location>
</feature>
<feature type="transmembrane region" description="Helical" evidence="2">
    <location>
        <begin position="78"/>
        <end position="101"/>
    </location>
</feature>
<keyword evidence="2" id="KW-1133">Transmembrane helix</keyword>
<feature type="transmembrane region" description="Helical" evidence="2">
    <location>
        <begin position="328"/>
        <end position="345"/>
    </location>
</feature>
<proteinExistence type="predicted"/>
<keyword evidence="2" id="KW-0472">Membrane</keyword>
<dbReference type="Proteomes" id="UP000520814">
    <property type="component" value="Unassembled WGS sequence"/>
</dbReference>
<comment type="caution">
    <text evidence="3">The sequence shown here is derived from an EMBL/GenBank/DDBJ whole genome shotgun (WGS) entry which is preliminary data.</text>
</comment>
<feature type="transmembrane region" description="Helical" evidence="2">
    <location>
        <begin position="352"/>
        <end position="371"/>
    </location>
</feature>
<accession>A0A7W9SQ82</accession>
<keyword evidence="2" id="KW-0812">Transmembrane</keyword>
<name>A0A7W9SQ82_ARMRO</name>